<feature type="transmembrane region" description="Helical" evidence="1">
    <location>
        <begin position="140"/>
        <end position="165"/>
    </location>
</feature>
<evidence type="ECO:0000256" key="1">
    <source>
        <dbReference type="SAM" id="Phobius"/>
    </source>
</evidence>
<keyword evidence="1" id="KW-0812">Transmembrane</keyword>
<organism evidence="2 3">
    <name type="scientific">Folsomia candida</name>
    <name type="common">Springtail</name>
    <dbReference type="NCBI Taxonomy" id="158441"/>
    <lineage>
        <taxon>Eukaryota</taxon>
        <taxon>Metazoa</taxon>
        <taxon>Ecdysozoa</taxon>
        <taxon>Arthropoda</taxon>
        <taxon>Hexapoda</taxon>
        <taxon>Collembola</taxon>
        <taxon>Entomobryomorpha</taxon>
        <taxon>Isotomoidea</taxon>
        <taxon>Isotomidae</taxon>
        <taxon>Proisotominae</taxon>
        <taxon>Folsomia</taxon>
    </lineage>
</organism>
<reference evidence="2 3" key="1">
    <citation type="submission" date="2015-12" db="EMBL/GenBank/DDBJ databases">
        <title>The genome of Folsomia candida.</title>
        <authorList>
            <person name="Faddeeva A."/>
            <person name="Derks M.F."/>
            <person name="Anvar Y."/>
            <person name="Smit S."/>
            <person name="Van Straalen N."/>
            <person name="Roelofs D."/>
        </authorList>
    </citation>
    <scope>NUCLEOTIDE SEQUENCE [LARGE SCALE GENOMIC DNA]</scope>
    <source>
        <strain evidence="2 3">VU population</strain>
        <tissue evidence="2">Whole body</tissue>
    </source>
</reference>
<feature type="transmembrane region" description="Helical" evidence="1">
    <location>
        <begin position="198"/>
        <end position="224"/>
    </location>
</feature>
<keyword evidence="3" id="KW-1185">Reference proteome</keyword>
<keyword evidence="1" id="KW-0472">Membrane</keyword>
<comment type="caution">
    <text evidence="2">The sequence shown here is derived from an EMBL/GenBank/DDBJ whole genome shotgun (WGS) entry which is preliminary data.</text>
</comment>
<dbReference type="AlphaFoldDB" id="A0A226EAW8"/>
<gene>
    <name evidence="2" type="ORF">Fcan01_11470</name>
</gene>
<feature type="transmembrane region" description="Helical" evidence="1">
    <location>
        <begin position="300"/>
        <end position="320"/>
    </location>
</feature>
<sequence>MATYGSWLAVKRYLTICKHLYPPPWVWDTPTMSPTPTPISKLIPWITMNLGMITILISTIILILHKIIGGSPNDPDFHHGVALVWGIVTATSIIGTAISHFLASLNLEFCWWLGAGHNLSQRVNTRKFKQKRWTNWKSDYIGIAMHLMIGTLLLGSSVGFIYPIVRHGDPCFFIFRTAGLAPRAWWVKLLRSVIQGSIFVHGSLVYLGAMLPVWVGLSLLIKLIQSLSHPKNSRGSGPVKEYLNDKLIYDQLQILMFEGNKLVYYIAPIGFMMGMTLCILLGSVVVAVDQLPIGIKLECCLMWIGACTATQVLFPFAAAVSKGSEQARKFWKVKKNQLLKWERKDVKCWRRIVVDVGPFFGIVNSTATTFLYHTMDNTAELIIWLKFNYSGSTG</sequence>
<feature type="transmembrane region" description="Helical" evidence="1">
    <location>
        <begin position="262"/>
        <end position="288"/>
    </location>
</feature>
<evidence type="ECO:0000313" key="3">
    <source>
        <dbReference type="Proteomes" id="UP000198287"/>
    </source>
</evidence>
<feature type="transmembrane region" description="Helical" evidence="1">
    <location>
        <begin position="77"/>
        <end position="95"/>
    </location>
</feature>
<dbReference type="Proteomes" id="UP000198287">
    <property type="component" value="Unassembled WGS sequence"/>
</dbReference>
<evidence type="ECO:0000313" key="2">
    <source>
        <dbReference type="EMBL" id="OXA54802.1"/>
    </source>
</evidence>
<dbReference type="EMBL" id="LNIX01000005">
    <property type="protein sequence ID" value="OXA54802.1"/>
    <property type="molecule type" value="Genomic_DNA"/>
</dbReference>
<keyword evidence="1" id="KW-1133">Transmembrane helix</keyword>
<name>A0A226EAW8_FOLCA</name>
<accession>A0A226EAW8</accession>
<feature type="transmembrane region" description="Helical" evidence="1">
    <location>
        <begin position="42"/>
        <end position="65"/>
    </location>
</feature>
<proteinExistence type="predicted"/>
<protein>
    <submittedName>
        <fullName evidence="2">Uncharacterized protein</fullName>
    </submittedName>
</protein>